<accession>A0A5B7IGN9</accession>
<keyword evidence="2" id="KW-1185">Reference proteome</keyword>
<gene>
    <name evidence="1" type="ORF">E2C01_079323</name>
</gene>
<proteinExistence type="predicted"/>
<protein>
    <submittedName>
        <fullName evidence="1">Uncharacterized protein</fullName>
    </submittedName>
</protein>
<dbReference type="Proteomes" id="UP000324222">
    <property type="component" value="Unassembled WGS sequence"/>
</dbReference>
<comment type="caution">
    <text evidence="1">The sequence shown here is derived from an EMBL/GenBank/DDBJ whole genome shotgun (WGS) entry which is preliminary data.</text>
</comment>
<organism evidence="1 2">
    <name type="scientific">Portunus trituberculatus</name>
    <name type="common">Swimming crab</name>
    <name type="synonym">Neptunus trituberculatus</name>
    <dbReference type="NCBI Taxonomy" id="210409"/>
    <lineage>
        <taxon>Eukaryota</taxon>
        <taxon>Metazoa</taxon>
        <taxon>Ecdysozoa</taxon>
        <taxon>Arthropoda</taxon>
        <taxon>Crustacea</taxon>
        <taxon>Multicrustacea</taxon>
        <taxon>Malacostraca</taxon>
        <taxon>Eumalacostraca</taxon>
        <taxon>Eucarida</taxon>
        <taxon>Decapoda</taxon>
        <taxon>Pleocyemata</taxon>
        <taxon>Brachyura</taxon>
        <taxon>Eubrachyura</taxon>
        <taxon>Portunoidea</taxon>
        <taxon>Portunidae</taxon>
        <taxon>Portuninae</taxon>
        <taxon>Portunus</taxon>
    </lineage>
</organism>
<evidence type="ECO:0000313" key="1">
    <source>
        <dbReference type="EMBL" id="MPC84581.1"/>
    </source>
</evidence>
<dbReference type="AlphaFoldDB" id="A0A5B7IGN9"/>
<dbReference type="EMBL" id="VSRR010065809">
    <property type="protein sequence ID" value="MPC84581.1"/>
    <property type="molecule type" value="Genomic_DNA"/>
</dbReference>
<name>A0A5B7IGN9_PORTR</name>
<evidence type="ECO:0000313" key="2">
    <source>
        <dbReference type="Proteomes" id="UP000324222"/>
    </source>
</evidence>
<reference evidence="1 2" key="1">
    <citation type="submission" date="2019-05" db="EMBL/GenBank/DDBJ databases">
        <title>Another draft genome of Portunus trituberculatus and its Hox gene families provides insights of decapod evolution.</title>
        <authorList>
            <person name="Jeong J.-H."/>
            <person name="Song I."/>
            <person name="Kim S."/>
            <person name="Choi T."/>
            <person name="Kim D."/>
            <person name="Ryu S."/>
            <person name="Kim W."/>
        </authorList>
    </citation>
    <scope>NUCLEOTIDE SEQUENCE [LARGE SCALE GENOMIC DNA]</scope>
    <source>
        <tissue evidence="1">Muscle</tissue>
    </source>
</reference>
<sequence>MSCLSKGVSPDCLVHRADSGEGCSEERVLLASLHFQPIYSYWLRIRLANNTVSSHQDENVQPGEKFVILAVIFYKLN</sequence>